<evidence type="ECO:0000313" key="1">
    <source>
        <dbReference type="EMBL" id="KAJ8959187.1"/>
    </source>
</evidence>
<proteinExistence type="predicted"/>
<dbReference type="GO" id="GO:0003676">
    <property type="term" value="F:nucleic acid binding"/>
    <property type="evidence" value="ECO:0007669"/>
    <property type="project" value="InterPro"/>
</dbReference>
<dbReference type="AlphaFoldDB" id="A0AAV8Z6M6"/>
<evidence type="ECO:0008006" key="3">
    <source>
        <dbReference type="Google" id="ProtNLM"/>
    </source>
</evidence>
<protein>
    <recommendedName>
        <fullName evidence="3">Transposase</fullName>
    </recommendedName>
</protein>
<organism evidence="1 2">
    <name type="scientific">Aromia moschata</name>
    <dbReference type="NCBI Taxonomy" id="1265417"/>
    <lineage>
        <taxon>Eukaryota</taxon>
        <taxon>Metazoa</taxon>
        <taxon>Ecdysozoa</taxon>
        <taxon>Arthropoda</taxon>
        <taxon>Hexapoda</taxon>
        <taxon>Insecta</taxon>
        <taxon>Pterygota</taxon>
        <taxon>Neoptera</taxon>
        <taxon>Endopterygota</taxon>
        <taxon>Coleoptera</taxon>
        <taxon>Polyphaga</taxon>
        <taxon>Cucujiformia</taxon>
        <taxon>Chrysomeloidea</taxon>
        <taxon>Cerambycidae</taxon>
        <taxon>Cerambycinae</taxon>
        <taxon>Callichromatini</taxon>
        <taxon>Aromia</taxon>
    </lineage>
</organism>
<accession>A0AAV8Z6M6</accession>
<dbReference type="InterPro" id="IPR036397">
    <property type="entry name" value="RNaseH_sf"/>
</dbReference>
<reference evidence="1" key="1">
    <citation type="journal article" date="2023" name="Insect Mol. Biol.">
        <title>Genome sequencing provides insights into the evolution of gene families encoding plant cell wall-degrading enzymes in longhorned beetles.</title>
        <authorList>
            <person name="Shin N.R."/>
            <person name="Okamura Y."/>
            <person name="Kirsch R."/>
            <person name="Pauchet Y."/>
        </authorList>
    </citation>
    <scope>NUCLEOTIDE SEQUENCE</scope>
    <source>
        <strain evidence="1">AMC_N1</strain>
    </source>
</reference>
<sequence>MKLILISIPLAKAWVCLVYELSEDDFDRRKVCEQMQELCTNDNNFVKNVIFSDEATFISNGHVNRQNCRCCATENPRWMMEYHTQRPKKVNVWCGIVDGRILGPYFFDVHLTGASYLDFLRDDLIPELITLYPDIEERSPTCPCSVSVLMRNTLYKPRFGVRLYFEDSNGASFKSP</sequence>
<gene>
    <name evidence="1" type="ORF">NQ318_022448</name>
</gene>
<dbReference type="PANTHER" id="PTHR47326">
    <property type="entry name" value="TRANSPOSABLE ELEMENT TC3 TRANSPOSASE-LIKE PROTEIN"/>
    <property type="match status" value="1"/>
</dbReference>
<dbReference type="Proteomes" id="UP001162162">
    <property type="component" value="Unassembled WGS sequence"/>
</dbReference>
<keyword evidence="2" id="KW-1185">Reference proteome</keyword>
<name>A0AAV8Z6M6_9CUCU</name>
<dbReference type="EMBL" id="JAPWTK010000014">
    <property type="protein sequence ID" value="KAJ8959187.1"/>
    <property type="molecule type" value="Genomic_DNA"/>
</dbReference>
<evidence type="ECO:0000313" key="2">
    <source>
        <dbReference type="Proteomes" id="UP001162162"/>
    </source>
</evidence>
<dbReference type="Gene3D" id="3.30.420.10">
    <property type="entry name" value="Ribonuclease H-like superfamily/Ribonuclease H"/>
    <property type="match status" value="1"/>
</dbReference>
<comment type="caution">
    <text evidence="1">The sequence shown here is derived from an EMBL/GenBank/DDBJ whole genome shotgun (WGS) entry which is preliminary data.</text>
</comment>
<dbReference type="PANTHER" id="PTHR47326:SF1">
    <property type="entry name" value="HTH PSQ-TYPE DOMAIN-CONTAINING PROTEIN"/>
    <property type="match status" value="1"/>
</dbReference>